<keyword evidence="2" id="KW-0813">Transport</keyword>
<dbReference type="PROSITE" id="PS51098">
    <property type="entry name" value="PTS_EIIB_TYPE_1"/>
    <property type="match status" value="1"/>
</dbReference>
<dbReference type="Gene3D" id="2.70.70.10">
    <property type="entry name" value="Glucose Permease (Domain IIA)"/>
    <property type="match status" value="1"/>
</dbReference>
<dbReference type="InterPro" id="IPR050890">
    <property type="entry name" value="PTS_EIIA_component"/>
</dbReference>
<evidence type="ECO:0000256" key="5">
    <source>
        <dbReference type="ARBA" id="ARBA00022679"/>
    </source>
</evidence>
<protein>
    <submittedName>
        <fullName evidence="14">Phosphotransferase system, EIIB</fullName>
    </submittedName>
</protein>
<dbReference type="GO" id="GO:0005737">
    <property type="term" value="C:cytoplasm"/>
    <property type="evidence" value="ECO:0007669"/>
    <property type="project" value="UniProtKB-SubCell"/>
</dbReference>
<dbReference type="SUPFAM" id="SSF55604">
    <property type="entry name" value="Glucose permease domain IIB"/>
    <property type="match status" value="1"/>
</dbReference>
<sequence>MSNLNKECNCKQFFGCVCGQEVPQNVIKIVEAFGGIHNINGFNNSVSELRYDLKNVNLVNVDELKKLGAKKVVILESSKHVQAEFGEIVQELNFEVKKYSNLLRTIVSEEIKSASTNTKNNTKEVQAETNKSVLAPVSGKVISFAELNDGIFSENLVGNGVAILLNDKNSTSKVIAPFDGRITMLPASKNQFIFRSNSGVELVILLGQDSFKLDGLGIESRVKLNEEVKAGDTLFDLDLKRFTTENIDKHIVISTTNFSSLKNIKDRSTEAIQGQKLFELN</sequence>
<keyword evidence="10" id="KW-0472">Membrane</keyword>
<keyword evidence="8" id="KW-0418">Kinase</keyword>
<dbReference type="Proteomes" id="UP000290495">
    <property type="component" value="Chromosome"/>
</dbReference>
<gene>
    <name evidence="14" type="primary">MCYN0757</name>
    <name evidence="14" type="ORF">NCTC10146_00506</name>
</gene>
<dbReference type="AlphaFoldDB" id="A0A449ARP9"/>
<evidence type="ECO:0000313" key="14">
    <source>
        <dbReference type="EMBL" id="VEU69036.1"/>
    </source>
</evidence>
<dbReference type="InterPro" id="IPR001996">
    <property type="entry name" value="PTS_IIB_1"/>
</dbReference>
<evidence type="ECO:0000256" key="1">
    <source>
        <dbReference type="ARBA" id="ARBA00004496"/>
    </source>
</evidence>
<organism evidence="14 15">
    <name type="scientific">Mycoplasmopsis canis</name>
    <dbReference type="NCBI Taxonomy" id="29555"/>
    <lineage>
        <taxon>Bacteria</taxon>
        <taxon>Bacillati</taxon>
        <taxon>Mycoplasmatota</taxon>
        <taxon>Mycoplasmoidales</taxon>
        <taxon>Metamycoplasmataceae</taxon>
        <taxon>Mycoplasmopsis</taxon>
    </lineage>
</organism>
<name>A0A449ARP9_9BACT</name>
<comment type="subcellular location">
    <subcellularLocation>
        <location evidence="1">Cytoplasm</location>
    </subcellularLocation>
</comment>
<dbReference type="InterPro" id="IPR011055">
    <property type="entry name" value="Dup_hybrid_motif"/>
</dbReference>
<evidence type="ECO:0000313" key="15">
    <source>
        <dbReference type="Proteomes" id="UP000290495"/>
    </source>
</evidence>
<keyword evidence="6" id="KW-0598">Phosphotransferase system</keyword>
<dbReference type="SUPFAM" id="SSF51261">
    <property type="entry name" value="Duplicated hybrid motif"/>
    <property type="match status" value="1"/>
</dbReference>
<evidence type="ECO:0000256" key="7">
    <source>
        <dbReference type="ARBA" id="ARBA00022692"/>
    </source>
</evidence>
<dbReference type="Pfam" id="PF00358">
    <property type="entry name" value="PTS_EIIA_1"/>
    <property type="match status" value="1"/>
</dbReference>
<feature type="domain" description="PTS EIIA type-1" evidence="12">
    <location>
        <begin position="149"/>
        <end position="257"/>
    </location>
</feature>
<dbReference type="RefSeq" id="WP_004794707.1">
    <property type="nucleotide sequence ID" value="NZ_LR215010.1"/>
</dbReference>
<dbReference type="PROSITE" id="PS51093">
    <property type="entry name" value="PTS_EIIA_TYPE_1"/>
    <property type="match status" value="1"/>
</dbReference>
<keyword evidence="7" id="KW-0812">Transmembrane</keyword>
<accession>A0A449ARP9</accession>
<evidence type="ECO:0000256" key="2">
    <source>
        <dbReference type="ARBA" id="ARBA00022448"/>
    </source>
</evidence>
<evidence type="ECO:0000256" key="8">
    <source>
        <dbReference type="ARBA" id="ARBA00022777"/>
    </source>
</evidence>
<dbReference type="GO" id="GO:0008982">
    <property type="term" value="F:protein-N(PI)-phosphohistidine-sugar phosphotransferase activity"/>
    <property type="evidence" value="ECO:0007669"/>
    <property type="project" value="InterPro"/>
</dbReference>
<evidence type="ECO:0000256" key="3">
    <source>
        <dbReference type="ARBA" id="ARBA00022475"/>
    </source>
</evidence>
<dbReference type="InterPro" id="IPR036878">
    <property type="entry name" value="Glu_permease_IIB"/>
</dbReference>
<dbReference type="PANTHER" id="PTHR45008">
    <property type="entry name" value="PTS SYSTEM GLUCOSE-SPECIFIC EIIA COMPONENT"/>
    <property type="match status" value="1"/>
</dbReference>
<dbReference type="GO" id="GO:0009401">
    <property type="term" value="P:phosphoenolpyruvate-dependent sugar phosphotransferase system"/>
    <property type="evidence" value="ECO:0007669"/>
    <property type="project" value="UniProtKB-KW"/>
</dbReference>
<dbReference type="Gene3D" id="3.30.1360.60">
    <property type="entry name" value="Glucose permease domain IIB"/>
    <property type="match status" value="1"/>
</dbReference>
<evidence type="ECO:0000256" key="10">
    <source>
        <dbReference type="ARBA" id="ARBA00023136"/>
    </source>
</evidence>
<feature type="domain" description="PTS EIIB type-1" evidence="13">
    <location>
        <begin position="23"/>
        <end position="106"/>
    </location>
</feature>
<evidence type="ECO:0000256" key="4">
    <source>
        <dbReference type="ARBA" id="ARBA00022597"/>
    </source>
</evidence>
<keyword evidence="3" id="KW-1003">Cell membrane</keyword>
<keyword evidence="9" id="KW-1133">Transmembrane helix</keyword>
<evidence type="ECO:0000256" key="11">
    <source>
        <dbReference type="PROSITE-ProRule" id="PRU00421"/>
    </source>
</evidence>
<reference evidence="14 15" key="1">
    <citation type="submission" date="2019-01" db="EMBL/GenBank/DDBJ databases">
        <authorList>
            <consortium name="Pathogen Informatics"/>
        </authorList>
    </citation>
    <scope>NUCLEOTIDE SEQUENCE [LARGE SCALE GENOMIC DNA]</scope>
    <source>
        <strain evidence="14 15">NCTC10146</strain>
    </source>
</reference>
<keyword evidence="4" id="KW-0762">Sugar transport</keyword>
<evidence type="ECO:0000256" key="9">
    <source>
        <dbReference type="ARBA" id="ARBA00022989"/>
    </source>
</evidence>
<evidence type="ECO:0000256" key="6">
    <source>
        <dbReference type="ARBA" id="ARBA00022683"/>
    </source>
</evidence>
<dbReference type="GO" id="GO:0016301">
    <property type="term" value="F:kinase activity"/>
    <property type="evidence" value="ECO:0007669"/>
    <property type="project" value="UniProtKB-KW"/>
</dbReference>
<evidence type="ECO:0000259" key="12">
    <source>
        <dbReference type="PROSITE" id="PS51093"/>
    </source>
</evidence>
<dbReference type="PANTHER" id="PTHR45008:SF1">
    <property type="entry name" value="PTS SYSTEM GLUCOSE-SPECIFIC EIIA COMPONENT"/>
    <property type="match status" value="1"/>
</dbReference>
<dbReference type="InterPro" id="IPR018113">
    <property type="entry name" value="PTrfase_EIIB_Cys"/>
</dbReference>
<dbReference type="Pfam" id="PF00367">
    <property type="entry name" value="PTS_EIIB"/>
    <property type="match status" value="1"/>
</dbReference>
<evidence type="ECO:0000259" key="13">
    <source>
        <dbReference type="PROSITE" id="PS51098"/>
    </source>
</evidence>
<comment type="caution">
    <text evidence="11">Lacks conserved residue(s) required for the propagation of feature annotation.</text>
</comment>
<proteinExistence type="predicted"/>
<keyword evidence="5 14" id="KW-0808">Transferase</keyword>
<dbReference type="InterPro" id="IPR001127">
    <property type="entry name" value="PTS_EIIA_1_perm"/>
</dbReference>
<dbReference type="EMBL" id="LR215010">
    <property type="protein sequence ID" value="VEU69036.1"/>
    <property type="molecule type" value="Genomic_DNA"/>
</dbReference>